<dbReference type="Pfam" id="PF02583">
    <property type="entry name" value="Trns_repr_metal"/>
    <property type="match status" value="1"/>
</dbReference>
<reference evidence="1" key="1">
    <citation type="submission" date="2022-12" db="EMBL/GenBank/DDBJ databases">
        <title>Draft genome sequence of the thermophilic strain Brevibacillus thermoruber HT42, isolated from Los Humeros, Puebla, Mexico, with biotechnological potential.</title>
        <authorList>
            <person name="Lara Sanchez J."/>
            <person name="Solis Palacios R."/>
            <person name="Bustos Baena A.S."/>
            <person name="Ruz Baez A.E."/>
            <person name="Espinosa Luna G."/>
            <person name="Oliart Ros R.M."/>
        </authorList>
    </citation>
    <scope>NUCLEOTIDE SEQUENCE</scope>
    <source>
        <strain evidence="1">HT42</strain>
    </source>
</reference>
<dbReference type="CDD" id="cd10155">
    <property type="entry name" value="BsYrkD-like_DUF156"/>
    <property type="match status" value="1"/>
</dbReference>
<accession>A0A9X3TU14</accession>
<dbReference type="RefSeq" id="WP_035301132.1">
    <property type="nucleotide sequence ID" value="NZ_JAPYYP010000051.1"/>
</dbReference>
<dbReference type="GO" id="GO:0046872">
    <property type="term" value="F:metal ion binding"/>
    <property type="evidence" value="ECO:0007669"/>
    <property type="project" value="InterPro"/>
</dbReference>
<evidence type="ECO:0000313" key="1">
    <source>
        <dbReference type="EMBL" id="MDA5110909.1"/>
    </source>
</evidence>
<organism evidence="1 2">
    <name type="scientific">Brevibacillus thermoruber</name>
    <dbReference type="NCBI Taxonomy" id="33942"/>
    <lineage>
        <taxon>Bacteria</taxon>
        <taxon>Bacillati</taxon>
        <taxon>Bacillota</taxon>
        <taxon>Bacilli</taxon>
        <taxon>Bacillales</taxon>
        <taxon>Paenibacillaceae</taxon>
        <taxon>Brevibacillus</taxon>
    </lineage>
</organism>
<dbReference type="GO" id="GO:0045892">
    <property type="term" value="P:negative regulation of DNA-templated transcription"/>
    <property type="evidence" value="ECO:0007669"/>
    <property type="project" value="UniProtKB-ARBA"/>
</dbReference>
<dbReference type="InterPro" id="IPR003735">
    <property type="entry name" value="Metal_Tscrpt_repr"/>
</dbReference>
<dbReference type="Gene3D" id="1.20.58.1000">
    <property type="entry name" value="Metal-sensitive repressor, helix protomer"/>
    <property type="match status" value="1"/>
</dbReference>
<gene>
    <name evidence="1" type="ORF">O3V59_21460</name>
</gene>
<dbReference type="AlphaFoldDB" id="A0A9X3TU14"/>
<dbReference type="Proteomes" id="UP001151071">
    <property type="component" value="Unassembled WGS sequence"/>
</dbReference>
<name>A0A9X3TU14_9BACL</name>
<protein>
    <submittedName>
        <fullName evidence="1">Metal-sensitive transcriptional regulator</fullName>
    </submittedName>
</protein>
<keyword evidence="2" id="KW-1185">Reference proteome</keyword>
<dbReference type="PANTHER" id="PTHR33677:SF5">
    <property type="entry name" value="TRANSCRIPTIONAL REPRESSOR FRMR"/>
    <property type="match status" value="1"/>
</dbReference>
<comment type="caution">
    <text evidence="1">The sequence shown here is derived from an EMBL/GenBank/DDBJ whole genome shotgun (WGS) entry which is preliminary data.</text>
</comment>
<dbReference type="GO" id="GO:0003677">
    <property type="term" value="F:DNA binding"/>
    <property type="evidence" value="ECO:0007669"/>
    <property type="project" value="InterPro"/>
</dbReference>
<dbReference type="EMBL" id="JAPYYP010000051">
    <property type="protein sequence ID" value="MDA5110909.1"/>
    <property type="molecule type" value="Genomic_DNA"/>
</dbReference>
<evidence type="ECO:0000313" key="2">
    <source>
        <dbReference type="Proteomes" id="UP001151071"/>
    </source>
</evidence>
<sequence length="86" mass="9591">MNYGRSIMHRLKRVEGQIKGILNMMDAEKDCKEVVSQLSAVRSAIDKTIAVIVAENLSTCIREEMAAGKDTNQLLDEAIDLLIKSR</sequence>
<proteinExistence type="predicted"/>
<dbReference type="PANTHER" id="PTHR33677">
    <property type="entry name" value="TRANSCRIPTIONAL REPRESSOR FRMR-RELATED"/>
    <property type="match status" value="1"/>
</dbReference>
<dbReference type="InterPro" id="IPR038390">
    <property type="entry name" value="Metal_Tscrpt_repr_sf"/>
</dbReference>